<dbReference type="AlphaFoldDB" id="A0A7S7RM45"/>
<gene>
    <name evidence="1" type="ORF">HUE88_07225</name>
</gene>
<reference evidence="1 2" key="1">
    <citation type="submission" date="2020-05" db="EMBL/GenBank/DDBJ databases">
        <title>Sulfurimonas marisnigri, sp. nov., and Sulfurimonas baltica, sp. nov., manganese oxide reducing chemolithoautotrophs of the class Epsilonproteobacteria isolated from the pelagic redoxclines of the Black and Baltic Seas and emended description of the genus Sulfurimonas.</title>
        <authorList>
            <person name="Henkel J.V."/>
            <person name="Laudan C."/>
            <person name="Werner J."/>
            <person name="Neu T."/>
            <person name="Plewe S."/>
            <person name="Sproer C."/>
            <person name="Bunk B."/>
            <person name="Schulz-Vogt H.N."/>
        </authorList>
    </citation>
    <scope>NUCLEOTIDE SEQUENCE [LARGE SCALE GENOMIC DNA]</scope>
    <source>
        <strain evidence="1 2">GD2</strain>
    </source>
</reference>
<dbReference type="EMBL" id="CP054492">
    <property type="protein sequence ID" value="QOY50940.1"/>
    <property type="molecule type" value="Genomic_DNA"/>
</dbReference>
<name>A0A7S7RM45_9BACT</name>
<dbReference type="KEGG" id="sbal:HUE88_07225"/>
<dbReference type="Proteomes" id="UP000593994">
    <property type="component" value="Chromosome"/>
</dbReference>
<evidence type="ECO:0000313" key="2">
    <source>
        <dbReference type="Proteomes" id="UP000593994"/>
    </source>
</evidence>
<dbReference type="RefSeq" id="WP_194368060.1">
    <property type="nucleotide sequence ID" value="NZ_CP054492.1"/>
</dbReference>
<evidence type="ECO:0000313" key="1">
    <source>
        <dbReference type="EMBL" id="QOY50940.1"/>
    </source>
</evidence>
<organism evidence="1 2">
    <name type="scientific">Candidatus Sulfurimonas baltica</name>
    <dbReference type="NCBI Taxonomy" id="2740404"/>
    <lineage>
        <taxon>Bacteria</taxon>
        <taxon>Pseudomonadati</taxon>
        <taxon>Campylobacterota</taxon>
        <taxon>Epsilonproteobacteria</taxon>
        <taxon>Campylobacterales</taxon>
        <taxon>Sulfurimonadaceae</taxon>
        <taxon>Sulfurimonas</taxon>
    </lineage>
</organism>
<proteinExistence type="predicted"/>
<protein>
    <submittedName>
        <fullName evidence="1">Uncharacterized protein</fullName>
    </submittedName>
</protein>
<sequence>MDKIITIKIHSQDFDVKVSDEYVMSLFFSMNEDFDLQGNNKRIDLLRAYCKSVHSLYLQDIAIEAITSKIDVFS</sequence>
<accession>A0A7S7RM45</accession>
<keyword evidence="2" id="KW-1185">Reference proteome</keyword>